<evidence type="ECO:0000313" key="11">
    <source>
        <dbReference type="Proteomes" id="UP000264779"/>
    </source>
</evidence>
<dbReference type="CDD" id="cd00452">
    <property type="entry name" value="KDPG_aldolase"/>
    <property type="match status" value="1"/>
</dbReference>
<dbReference type="PROSITE" id="PS00160">
    <property type="entry name" value="ALDOLASE_KDPG_KHG_2"/>
    <property type="match status" value="1"/>
</dbReference>
<evidence type="ECO:0000313" key="6">
    <source>
        <dbReference type="EMBL" id="AIG00024.1"/>
    </source>
</evidence>
<evidence type="ECO:0000256" key="5">
    <source>
        <dbReference type="ARBA" id="ARBA00023277"/>
    </source>
</evidence>
<dbReference type="KEGG" id="aaus:EP12_16370"/>
<dbReference type="Proteomes" id="UP000264779">
    <property type="component" value="Unassembled WGS sequence"/>
</dbReference>
<dbReference type="KEGG" id="aal:EP13_15775"/>
<dbReference type="PANTHER" id="PTHR30246">
    <property type="entry name" value="2-KETO-3-DEOXY-6-PHOSPHOGLUCONATE ALDOLASE"/>
    <property type="match status" value="1"/>
</dbReference>
<dbReference type="RefSeq" id="WP_044058056.1">
    <property type="nucleotide sequence ID" value="NZ_CAJXAX010000002.1"/>
</dbReference>
<dbReference type="PANTHER" id="PTHR30246:SF1">
    <property type="entry name" value="2-DEHYDRO-3-DEOXY-6-PHOSPHOGALACTONATE ALDOLASE-RELATED"/>
    <property type="match status" value="1"/>
</dbReference>
<accession>A0A075P2S9</accession>
<dbReference type="EMBL" id="DNAN01000128">
    <property type="protein sequence ID" value="HAW74839.1"/>
    <property type="molecule type" value="Genomic_DNA"/>
</dbReference>
<dbReference type="Proteomes" id="UP000263517">
    <property type="component" value="Unassembled WGS sequence"/>
</dbReference>
<sequence length="205" mass="21625">MDSVSSLMDGQVLLPIIQVDNEHDGVAIAKAMHAAGLKTVEVVLRSEQSAKALSAIKAELPEMIVSAGTIVDEASLNVALEAGADFIVTPAVTEKLLSKLTQCGKPVIPGVSTVADIVLAREHGFRELKLFPAALSGGAGFLKAVGGLFKDTKFCPTGGISQDNYQDYLSLNNVFAIGGTWVAKTDWVVNQEWQKITDACAKVKA</sequence>
<evidence type="ECO:0000313" key="7">
    <source>
        <dbReference type="EMBL" id="HAW74839.1"/>
    </source>
</evidence>
<dbReference type="EC" id="4.1.2.14" evidence="6"/>
<dbReference type="InterPro" id="IPR013785">
    <property type="entry name" value="Aldolase_TIM"/>
</dbReference>
<comment type="subunit">
    <text evidence="3">Homotrimer.</text>
</comment>
<evidence type="ECO:0000313" key="9">
    <source>
        <dbReference type="Proteomes" id="UP000056090"/>
    </source>
</evidence>
<dbReference type="EMBL" id="DONK01000109">
    <property type="protein sequence ID" value="HBU51066.1"/>
    <property type="molecule type" value="Genomic_DNA"/>
</dbReference>
<dbReference type="OrthoDB" id="9805177at2"/>
<name>A0A075P2S9_9ALTE</name>
<dbReference type="GeneID" id="78256345"/>
<comment type="pathway">
    <text evidence="1">Carbohydrate acid metabolism.</text>
</comment>
<evidence type="ECO:0000313" key="10">
    <source>
        <dbReference type="Proteomes" id="UP000263517"/>
    </source>
</evidence>
<gene>
    <name evidence="7" type="ORF">DCW74_03785</name>
    <name evidence="8" type="ORF">DEB45_07385</name>
    <name evidence="6" type="ORF">EP13_15775</name>
</gene>
<dbReference type="SUPFAM" id="SSF51569">
    <property type="entry name" value="Aldolase"/>
    <property type="match status" value="1"/>
</dbReference>
<keyword evidence="4 6" id="KW-0456">Lyase</keyword>
<dbReference type="GO" id="GO:0008675">
    <property type="term" value="F:2-dehydro-3-deoxy-phosphogluconate aldolase activity"/>
    <property type="evidence" value="ECO:0007669"/>
    <property type="project" value="UniProtKB-EC"/>
</dbReference>
<proteinExistence type="inferred from homology"/>
<evidence type="ECO:0000256" key="4">
    <source>
        <dbReference type="ARBA" id="ARBA00023239"/>
    </source>
</evidence>
<evidence type="ECO:0000256" key="1">
    <source>
        <dbReference type="ARBA" id="ARBA00004761"/>
    </source>
</evidence>
<organism evidence="6 9">
    <name type="scientific">Alteromonas australica</name>
    <dbReference type="NCBI Taxonomy" id="589873"/>
    <lineage>
        <taxon>Bacteria</taxon>
        <taxon>Pseudomonadati</taxon>
        <taxon>Pseudomonadota</taxon>
        <taxon>Gammaproteobacteria</taxon>
        <taxon>Alteromonadales</taxon>
        <taxon>Alteromonadaceae</taxon>
        <taxon>Alteromonas/Salinimonas group</taxon>
        <taxon>Alteromonas</taxon>
    </lineage>
</organism>
<dbReference type="InterPro" id="IPR000887">
    <property type="entry name" value="Aldlse_KDPG_KHG"/>
</dbReference>
<dbReference type="eggNOG" id="COG0800">
    <property type="taxonomic scope" value="Bacteria"/>
</dbReference>
<reference evidence="6 9" key="1">
    <citation type="submission" date="2014-06" db="EMBL/GenBank/DDBJ databases">
        <title>Genomes of Alteromonas australica, a world apart.</title>
        <authorList>
            <person name="Gonzaga A."/>
            <person name="Lopez-Perez M."/>
            <person name="Rodriguez-Valera F."/>
        </authorList>
    </citation>
    <scope>NUCLEOTIDE SEQUENCE [LARGE SCALE GENOMIC DNA]</scope>
    <source>
        <strain evidence="6 9">H 17</strain>
    </source>
</reference>
<dbReference type="AlphaFoldDB" id="A0A075P2S9"/>
<dbReference type="InterPro" id="IPR031338">
    <property type="entry name" value="KDPG/KHG_AS_2"/>
</dbReference>
<keyword evidence="5" id="KW-0119">Carbohydrate metabolism</keyword>
<dbReference type="Gene3D" id="3.20.20.70">
    <property type="entry name" value="Aldolase class I"/>
    <property type="match status" value="1"/>
</dbReference>
<dbReference type="STRING" id="589873.EP12_16370"/>
<dbReference type="EC" id="4.1.3.16" evidence="6"/>
<dbReference type="Proteomes" id="UP000056090">
    <property type="component" value="Chromosome"/>
</dbReference>
<dbReference type="NCBIfam" id="TIGR01182">
    <property type="entry name" value="eda"/>
    <property type="match status" value="1"/>
</dbReference>
<protein>
    <submittedName>
        <fullName evidence="6">Keto-deoxy-phosphogluconate aldolase</fullName>
        <ecNumber evidence="6">4.1.2.14</ecNumber>
        <ecNumber evidence="6">4.1.3.16</ecNumber>
    </submittedName>
</protein>
<reference evidence="10 11" key="2">
    <citation type="journal article" date="2018" name="Nat. Biotechnol.">
        <title>A standardized bacterial taxonomy based on genome phylogeny substantially revises the tree of life.</title>
        <authorList>
            <person name="Parks D.H."/>
            <person name="Chuvochina M."/>
            <person name="Waite D.W."/>
            <person name="Rinke C."/>
            <person name="Skarshewski A."/>
            <person name="Chaumeil P.A."/>
            <person name="Hugenholtz P."/>
        </authorList>
    </citation>
    <scope>NUCLEOTIDE SEQUENCE [LARGE SCALE GENOMIC DNA]</scope>
    <source>
        <strain evidence="8">UBA11621</strain>
        <strain evidence="7">UBA11978</strain>
    </source>
</reference>
<keyword evidence="9" id="KW-1185">Reference proteome</keyword>
<dbReference type="PATRIC" id="fig|589873.4.peg.3549"/>
<dbReference type="EMBL" id="CP008849">
    <property type="protein sequence ID" value="AIG00024.1"/>
    <property type="molecule type" value="Genomic_DNA"/>
</dbReference>
<dbReference type="GO" id="GO:0008700">
    <property type="term" value="F:(R,S)-4-hydroxy-2-oxoglutarate aldolase activity"/>
    <property type="evidence" value="ECO:0007669"/>
    <property type="project" value="UniProtKB-EC"/>
</dbReference>
<dbReference type="Pfam" id="PF01081">
    <property type="entry name" value="Aldolase"/>
    <property type="match status" value="1"/>
</dbReference>
<comment type="similarity">
    <text evidence="2">Belongs to the KHG/KDPG aldolase family.</text>
</comment>
<evidence type="ECO:0000256" key="2">
    <source>
        <dbReference type="ARBA" id="ARBA00006906"/>
    </source>
</evidence>
<evidence type="ECO:0000256" key="3">
    <source>
        <dbReference type="ARBA" id="ARBA00011233"/>
    </source>
</evidence>
<evidence type="ECO:0000313" key="8">
    <source>
        <dbReference type="EMBL" id="HBU51066.1"/>
    </source>
</evidence>